<accession>A0A6I4TI66</accession>
<reference evidence="2 3" key="1">
    <citation type="submission" date="2019-12" db="EMBL/GenBank/DDBJ databases">
        <title>Genomic-based taxomic classification of the family Erythrobacteraceae.</title>
        <authorList>
            <person name="Xu L."/>
        </authorList>
    </citation>
    <scope>NUCLEOTIDE SEQUENCE [LARGE SCALE GENOMIC DNA]</scope>
    <source>
        <strain evidence="2 3">JCM 12189</strain>
    </source>
</reference>
<sequence>MIEQSPPGLMSKIIRFAAMIALGLVFVYALGFLVGVSAAALDNGRLTLKTVGLLLGCLAVLGLSGYGFYRLWPRRDREEPVSPKVERTRWSLIAALGLGMAIGVALTIPMLSGESGGVFSNDPIPATTALSIVIAYAVLTPIGSYFWHRNADEFEREASGRGALLGMYAYSVVAPSWWLLERADLVPEQDPMIVFLLVMTVWGVVWQIRRSD</sequence>
<keyword evidence="3" id="KW-1185">Reference proteome</keyword>
<feature type="transmembrane region" description="Helical" evidence="1">
    <location>
        <begin position="90"/>
        <end position="112"/>
    </location>
</feature>
<protein>
    <submittedName>
        <fullName evidence="2">Uncharacterized protein</fullName>
    </submittedName>
</protein>
<comment type="caution">
    <text evidence="2">The sequence shown here is derived from an EMBL/GenBank/DDBJ whole genome shotgun (WGS) entry which is preliminary data.</text>
</comment>
<evidence type="ECO:0000313" key="3">
    <source>
        <dbReference type="Proteomes" id="UP000432727"/>
    </source>
</evidence>
<keyword evidence="1" id="KW-0472">Membrane</keyword>
<evidence type="ECO:0000256" key="1">
    <source>
        <dbReference type="SAM" id="Phobius"/>
    </source>
</evidence>
<keyword evidence="1" id="KW-0812">Transmembrane</keyword>
<organism evidence="2 3">
    <name type="scientific">Qipengyuania aquimaris</name>
    <dbReference type="NCBI Taxonomy" id="255984"/>
    <lineage>
        <taxon>Bacteria</taxon>
        <taxon>Pseudomonadati</taxon>
        <taxon>Pseudomonadota</taxon>
        <taxon>Alphaproteobacteria</taxon>
        <taxon>Sphingomonadales</taxon>
        <taxon>Erythrobacteraceae</taxon>
        <taxon>Qipengyuania</taxon>
    </lineage>
</organism>
<feature type="transmembrane region" description="Helical" evidence="1">
    <location>
        <begin position="159"/>
        <end position="180"/>
    </location>
</feature>
<feature type="transmembrane region" description="Helical" evidence="1">
    <location>
        <begin position="124"/>
        <end position="147"/>
    </location>
</feature>
<feature type="transmembrane region" description="Helical" evidence="1">
    <location>
        <begin position="192"/>
        <end position="208"/>
    </location>
</feature>
<evidence type="ECO:0000313" key="2">
    <source>
        <dbReference type="EMBL" id="MXO95782.1"/>
    </source>
</evidence>
<dbReference type="RefSeq" id="WP_160595009.1">
    <property type="nucleotide sequence ID" value="NZ_WTYI01000001.1"/>
</dbReference>
<feature type="transmembrane region" description="Helical" evidence="1">
    <location>
        <begin position="16"/>
        <end position="40"/>
    </location>
</feature>
<feature type="transmembrane region" description="Helical" evidence="1">
    <location>
        <begin position="46"/>
        <end position="69"/>
    </location>
</feature>
<proteinExistence type="predicted"/>
<dbReference type="OrthoDB" id="7408924at2"/>
<gene>
    <name evidence="2" type="ORF">GRI34_05020</name>
</gene>
<dbReference type="AlphaFoldDB" id="A0A6I4TI66"/>
<dbReference type="EMBL" id="WTYI01000001">
    <property type="protein sequence ID" value="MXO95782.1"/>
    <property type="molecule type" value="Genomic_DNA"/>
</dbReference>
<dbReference type="Proteomes" id="UP000432727">
    <property type="component" value="Unassembled WGS sequence"/>
</dbReference>
<name>A0A6I4TI66_9SPHN</name>
<keyword evidence="1" id="KW-1133">Transmembrane helix</keyword>